<feature type="compositionally biased region" description="Pro residues" evidence="1">
    <location>
        <begin position="1"/>
        <end position="13"/>
    </location>
</feature>
<evidence type="ECO:0000256" key="1">
    <source>
        <dbReference type="SAM" id="MobiDB-lite"/>
    </source>
</evidence>
<protein>
    <recommendedName>
        <fullName evidence="5">LITAF domain-containing protein</fullName>
    </recommendedName>
</protein>
<feature type="region of interest" description="Disordered" evidence="1">
    <location>
        <begin position="1"/>
        <end position="20"/>
    </location>
</feature>
<organism evidence="3 4">
    <name type="scientific">Luteolibacter arcticus</name>
    <dbReference type="NCBI Taxonomy" id="1581411"/>
    <lineage>
        <taxon>Bacteria</taxon>
        <taxon>Pseudomonadati</taxon>
        <taxon>Verrucomicrobiota</taxon>
        <taxon>Verrucomicrobiia</taxon>
        <taxon>Verrucomicrobiales</taxon>
        <taxon>Verrucomicrobiaceae</taxon>
        <taxon>Luteolibacter</taxon>
    </lineage>
</organism>
<keyword evidence="2" id="KW-1133">Transmembrane helix</keyword>
<keyword evidence="2" id="KW-0812">Transmembrane</keyword>
<evidence type="ECO:0000313" key="3">
    <source>
        <dbReference type="EMBL" id="MCW1921142.1"/>
    </source>
</evidence>
<evidence type="ECO:0000313" key="4">
    <source>
        <dbReference type="Proteomes" id="UP001320876"/>
    </source>
</evidence>
<dbReference type="RefSeq" id="WP_264485251.1">
    <property type="nucleotide sequence ID" value="NZ_JAPDDT010000001.1"/>
</dbReference>
<proteinExistence type="predicted"/>
<accession>A0ABT3GC05</accession>
<feature type="transmembrane region" description="Helical" evidence="2">
    <location>
        <begin position="90"/>
        <end position="110"/>
    </location>
</feature>
<feature type="transmembrane region" description="Helical" evidence="2">
    <location>
        <begin position="51"/>
        <end position="69"/>
    </location>
</feature>
<evidence type="ECO:0008006" key="5">
    <source>
        <dbReference type="Google" id="ProtNLM"/>
    </source>
</evidence>
<evidence type="ECO:0000256" key="2">
    <source>
        <dbReference type="SAM" id="Phobius"/>
    </source>
</evidence>
<sequence length="112" mass="12292">MNPYSPPAAPSSPPAEDRENDAITGVKVGHRCEKCGSTHTSGEEALRRKPSILAFLLFGWVFLLIRTAFSKRREHCHDCGAVRIYRTTGSVVAMVFLLLLAILFAIGYFAPA</sequence>
<keyword evidence="4" id="KW-1185">Reference proteome</keyword>
<comment type="caution">
    <text evidence="3">The sequence shown here is derived from an EMBL/GenBank/DDBJ whole genome shotgun (WGS) entry which is preliminary data.</text>
</comment>
<dbReference type="EMBL" id="JAPDDT010000001">
    <property type="protein sequence ID" value="MCW1921142.1"/>
    <property type="molecule type" value="Genomic_DNA"/>
</dbReference>
<dbReference type="Proteomes" id="UP001320876">
    <property type="component" value="Unassembled WGS sequence"/>
</dbReference>
<reference evidence="3 4" key="1">
    <citation type="submission" date="2022-10" db="EMBL/GenBank/DDBJ databases">
        <title>Luteolibacter arcticus strain CCTCC AB 2014275, whole genome shotgun sequencing project.</title>
        <authorList>
            <person name="Zhao G."/>
            <person name="Shen L."/>
        </authorList>
    </citation>
    <scope>NUCLEOTIDE SEQUENCE [LARGE SCALE GENOMIC DNA]</scope>
    <source>
        <strain evidence="3 4">CCTCC AB 2014275</strain>
    </source>
</reference>
<gene>
    <name evidence="3" type="ORF">OKA05_01165</name>
</gene>
<keyword evidence="2" id="KW-0472">Membrane</keyword>
<name>A0ABT3GC05_9BACT</name>